<gene>
    <name evidence="2" type="ORF">BLNAU_12339</name>
</gene>
<sequence length="235" mass="27408">MFFQQILRAYRSGSQKKNEEVKDIANMFEMTLADQVGKYEELTKMLKQCTDELWIVEMMIRDAEENDTHDSRNRTMKEAMDKAEKSAKEGITRDTLMKNYLITTQNDPLVKLREENEEQFRMSLTRTACDFDSIKPGNQKKEQIAQSHTFSCPADHFTIPPRYTCSIDTSLAKGAMQLHSQQLADSHGFISRTQSRSHQKQLQRPITILPITQDSRQLKHFPLENFPPIYQRTQL</sequence>
<evidence type="ECO:0000256" key="1">
    <source>
        <dbReference type="SAM" id="MobiDB-lite"/>
    </source>
</evidence>
<keyword evidence="3" id="KW-1185">Reference proteome</keyword>
<accession>A0ABQ9XR70</accession>
<comment type="caution">
    <text evidence="2">The sequence shown here is derived from an EMBL/GenBank/DDBJ whole genome shotgun (WGS) entry which is preliminary data.</text>
</comment>
<feature type="region of interest" description="Disordered" evidence="1">
    <location>
        <begin position="66"/>
        <end position="88"/>
    </location>
</feature>
<evidence type="ECO:0000313" key="2">
    <source>
        <dbReference type="EMBL" id="KAK2952690.1"/>
    </source>
</evidence>
<organism evidence="2 3">
    <name type="scientific">Blattamonas nauphoetae</name>
    <dbReference type="NCBI Taxonomy" id="2049346"/>
    <lineage>
        <taxon>Eukaryota</taxon>
        <taxon>Metamonada</taxon>
        <taxon>Preaxostyla</taxon>
        <taxon>Oxymonadida</taxon>
        <taxon>Blattamonas</taxon>
    </lineage>
</organism>
<proteinExistence type="predicted"/>
<reference evidence="2 3" key="1">
    <citation type="journal article" date="2022" name="bioRxiv">
        <title>Genomics of Preaxostyla Flagellates Illuminates Evolutionary Transitions and the Path Towards Mitochondrial Loss.</title>
        <authorList>
            <person name="Novak L.V.F."/>
            <person name="Treitli S.C."/>
            <person name="Pyrih J."/>
            <person name="Halakuc P."/>
            <person name="Pipaliya S.V."/>
            <person name="Vacek V."/>
            <person name="Brzon O."/>
            <person name="Soukal P."/>
            <person name="Eme L."/>
            <person name="Dacks J.B."/>
            <person name="Karnkowska A."/>
            <person name="Elias M."/>
            <person name="Hampl V."/>
        </authorList>
    </citation>
    <scope>NUCLEOTIDE SEQUENCE [LARGE SCALE GENOMIC DNA]</scope>
    <source>
        <strain evidence="2">NAU3</strain>
        <tissue evidence="2">Gut</tissue>
    </source>
</reference>
<evidence type="ECO:0000313" key="3">
    <source>
        <dbReference type="Proteomes" id="UP001281761"/>
    </source>
</evidence>
<dbReference type="EMBL" id="JARBJD010000100">
    <property type="protein sequence ID" value="KAK2952690.1"/>
    <property type="molecule type" value="Genomic_DNA"/>
</dbReference>
<dbReference type="Proteomes" id="UP001281761">
    <property type="component" value="Unassembled WGS sequence"/>
</dbReference>
<protein>
    <submittedName>
        <fullName evidence="2">Uncharacterized protein</fullName>
    </submittedName>
</protein>
<name>A0ABQ9XR70_9EUKA</name>